<dbReference type="HOGENOM" id="CLU_2832050_0_0_1"/>
<feature type="region of interest" description="Disordered" evidence="1">
    <location>
        <begin position="1"/>
        <end position="49"/>
    </location>
</feature>
<dbReference type="AlphaFoldDB" id="A0A0C3FVR2"/>
<organism evidence="2 3">
    <name type="scientific">Piloderma croceum (strain F 1598)</name>
    <dbReference type="NCBI Taxonomy" id="765440"/>
    <lineage>
        <taxon>Eukaryota</taxon>
        <taxon>Fungi</taxon>
        <taxon>Dikarya</taxon>
        <taxon>Basidiomycota</taxon>
        <taxon>Agaricomycotina</taxon>
        <taxon>Agaricomycetes</taxon>
        <taxon>Agaricomycetidae</taxon>
        <taxon>Atheliales</taxon>
        <taxon>Atheliaceae</taxon>
        <taxon>Piloderma</taxon>
    </lineage>
</organism>
<gene>
    <name evidence="2" type="ORF">PILCRDRAFT_7000</name>
</gene>
<dbReference type="InParanoid" id="A0A0C3FVR2"/>
<protein>
    <submittedName>
        <fullName evidence="2">Uncharacterized protein</fullName>
    </submittedName>
</protein>
<reference evidence="2 3" key="1">
    <citation type="submission" date="2014-04" db="EMBL/GenBank/DDBJ databases">
        <authorList>
            <consortium name="DOE Joint Genome Institute"/>
            <person name="Kuo A."/>
            <person name="Tarkka M."/>
            <person name="Buscot F."/>
            <person name="Kohler A."/>
            <person name="Nagy L.G."/>
            <person name="Floudas D."/>
            <person name="Copeland A."/>
            <person name="Barry K.W."/>
            <person name="Cichocki N."/>
            <person name="Veneault-Fourrey C."/>
            <person name="LaButti K."/>
            <person name="Lindquist E.A."/>
            <person name="Lipzen A."/>
            <person name="Lundell T."/>
            <person name="Morin E."/>
            <person name="Murat C."/>
            <person name="Sun H."/>
            <person name="Tunlid A."/>
            <person name="Henrissat B."/>
            <person name="Grigoriev I.V."/>
            <person name="Hibbett D.S."/>
            <person name="Martin F."/>
            <person name="Nordberg H.P."/>
            <person name="Cantor M.N."/>
            <person name="Hua S.X."/>
        </authorList>
    </citation>
    <scope>NUCLEOTIDE SEQUENCE [LARGE SCALE GENOMIC DNA]</scope>
    <source>
        <strain evidence="2 3">F 1598</strain>
    </source>
</reference>
<name>A0A0C3FVR2_PILCF</name>
<evidence type="ECO:0000313" key="2">
    <source>
        <dbReference type="EMBL" id="KIM83584.1"/>
    </source>
</evidence>
<keyword evidence="3" id="KW-1185">Reference proteome</keyword>
<evidence type="ECO:0000256" key="1">
    <source>
        <dbReference type="SAM" id="MobiDB-lite"/>
    </source>
</evidence>
<feature type="compositionally biased region" description="Polar residues" evidence="1">
    <location>
        <begin position="20"/>
        <end position="32"/>
    </location>
</feature>
<dbReference type="Proteomes" id="UP000054166">
    <property type="component" value="Unassembled WGS sequence"/>
</dbReference>
<proteinExistence type="predicted"/>
<reference evidence="3" key="2">
    <citation type="submission" date="2015-01" db="EMBL/GenBank/DDBJ databases">
        <title>Evolutionary Origins and Diversification of the Mycorrhizal Mutualists.</title>
        <authorList>
            <consortium name="DOE Joint Genome Institute"/>
            <consortium name="Mycorrhizal Genomics Consortium"/>
            <person name="Kohler A."/>
            <person name="Kuo A."/>
            <person name="Nagy L.G."/>
            <person name="Floudas D."/>
            <person name="Copeland A."/>
            <person name="Barry K.W."/>
            <person name="Cichocki N."/>
            <person name="Veneault-Fourrey C."/>
            <person name="LaButti K."/>
            <person name="Lindquist E.A."/>
            <person name="Lipzen A."/>
            <person name="Lundell T."/>
            <person name="Morin E."/>
            <person name="Murat C."/>
            <person name="Riley R."/>
            <person name="Ohm R."/>
            <person name="Sun H."/>
            <person name="Tunlid A."/>
            <person name="Henrissat B."/>
            <person name="Grigoriev I.V."/>
            <person name="Hibbett D.S."/>
            <person name="Martin F."/>
        </authorList>
    </citation>
    <scope>NUCLEOTIDE SEQUENCE [LARGE SCALE GENOMIC DNA]</scope>
    <source>
        <strain evidence="3">F 1598</strain>
    </source>
</reference>
<accession>A0A0C3FVR2</accession>
<sequence>MRIGLDPAADAGKNDAVMSNKVTRNDTSQTADPQPPSQPRFATPSRTPLREDLLRHKFYIPVKNTL</sequence>
<evidence type="ECO:0000313" key="3">
    <source>
        <dbReference type="Proteomes" id="UP000054166"/>
    </source>
</evidence>
<dbReference type="EMBL" id="KN832990">
    <property type="protein sequence ID" value="KIM83584.1"/>
    <property type="molecule type" value="Genomic_DNA"/>
</dbReference>